<dbReference type="Gene3D" id="1.20.1080.10">
    <property type="entry name" value="Glycerol uptake facilitator protein"/>
    <property type="match status" value="2"/>
</dbReference>
<comment type="subcellular location">
    <subcellularLocation>
        <location evidence="1">Membrane</location>
        <topology evidence="1">Multi-pass membrane protein</topology>
    </subcellularLocation>
</comment>
<evidence type="ECO:0000256" key="8">
    <source>
        <dbReference type="ARBA" id="ARBA00049016"/>
    </source>
</evidence>
<dbReference type="EMBL" id="AOFI03000016">
    <property type="protein sequence ID" value="KAF4324588.1"/>
    <property type="molecule type" value="Genomic_DNA"/>
</dbReference>
<evidence type="ECO:0000256" key="11">
    <source>
        <dbReference type="SAM" id="Phobius"/>
    </source>
</evidence>
<comment type="caution">
    <text evidence="12">The sequence shown here is derived from an EMBL/GenBank/DDBJ whole genome shotgun (WGS) entry which is preliminary data.</text>
</comment>
<evidence type="ECO:0000256" key="1">
    <source>
        <dbReference type="ARBA" id="ARBA00004141"/>
    </source>
</evidence>
<name>A0A8J4SRT1_9STRA</name>
<dbReference type="InterPro" id="IPR023271">
    <property type="entry name" value="Aquaporin-like"/>
</dbReference>
<sequence length="177" mass="19774">MENSPFTYPMAALTFGAAIILIAYGGGDLFTGNTFYYTYAALRKKLKWFEVVNGFLLSVVEHKMEAPAMQLFFRGILCNWLVCLAFFVPMFMKENGAKMFAMMLFVFCFFISGYEHSVANMCTFAIALVLNHSGTISFGGVIHNLVPVTLGNLVGGVLLMGFMYYAVNKPFLDEETH</sequence>
<reference evidence="12" key="2">
    <citation type="submission" date="2020-02" db="EMBL/GenBank/DDBJ databases">
        <authorList>
            <person name="Studholme D.J."/>
        </authorList>
    </citation>
    <scope>NUCLEOTIDE SEQUENCE</scope>
    <source>
        <strain evidence="12">00238/432</strain>
    </source>
</reference>
<comment type="catalytic activity">
    <reaction evidence="8">
        <text>formate(in) + H(+)(in) = formate(out) + H(+)(out)</text>
        <dbReference type="Rhea" id="RHEA:80887"/>
        <dbReference type="ChEBI" id="CHEBI:15378"/>
        <dbReference type="ChEBI" id="CHEBI:15740"/>
    </reaction>
</comment>
<evidence type="ECO:0000313" key="12">
    <source>
        <dbReference type="EMBL" id="KAF4324588.1"/>
    </source>
</evidence>
<comment type="similarity">
    <text evidence="10">Belongs to the FNT transporter (TC 1.A.16) family.</text>
</comment>
<gene>
    <name evidence="12" type="ORF">G195_002063</name>
</gene>
<protein>
    <recommendedName>
        <fullName evidence="14">Formate/nitrite transporter</fullName>
    </recommendedName>
</protein>
<dbReference type="PANTHER" id="PTHR30520:SF8">
    <property type="entry name" value="NITRITE TRANSPORTER NIRC"/>
    <property type="match status" value="1"/>
</dbReference>
<accession>A0A8J4SRT1</accession>
<evidence type="ECO:0008006" key="14">
    <source>
        <dbReference type="Google" id="ProtNLM"/>
    </source>
</evidence>
<organism evidence="12 13">
    <name type="scientific">Phytophthora kernoviae 00238/432</name>
    <dbReference type="NCBI Taxonomy" id="1284355"/>
    <lineage>
        <taxon>Eukaryota</taxon>
        <taxon>Sar</taxon>
        <taxon>Stramenopiles</taxon>
        <taxon>Oomycota</taxon>
        <taxon>Peronosporomycetes</taxon>
        <taxon>Peronosporales</taxon>
        <taxon>Peronosporaceae</taxon>
        <taxon>Phytophthora</taxon>
    </lineage>
</organism>
<feature type="transmembrane region" description="Helical" evidence="11">
    <location>
        <begin position="71"/>
        <end position="91"/>
    </location>
</feature>
<evidence type="ECO:0000256" key="2">
    <source>
        <dbReference type="ARBA" id="ARBA00011255"/>
    </source>
</evidence>
<evidence type="ECO:0000256" key="4">
    <source>
        <dbReference type="ARBA" id="ARBA00022989"/>
    </source>
</evidence>
<evidence type="ECO:0000256" key="3">
    <source>
        <dbReference type="ARBA" id="ARBA00022692"/>
    </source>
</evidence>
<dbReference type="AlphaFoldDB" id="A0A8J4SRT1"/>
<dbReference type="Pfam" id="PF01226">
    <property type="entry name" value="Form_Nir_trans"/>
    <property type="match status" value="1"/>
</dbReference>
<evidence type="ECO:0000256" key="9">
    <source>
        <dbReference type="ARBA" id="ARBA00049088"/>
    </source>
</evidence>
<dbReference type="PROSITE" id="PS01006">
    <property type="entry name" value="FORMATE_NITRITE_TP_2"/>
    <property type="match status" value="1"/>
</dbReference>
<dbReference type="PANTHER" id="PTHR30520">
    <property type="entry name" value="FORMATE TRANSPORTER-RELATED"/>
    <property type="match status" value="1"/>
</dbReference>
<comment type="catalytic activity">
    <reaction evidence="6">
        <text>(S)-lactate(in) + H(+)(in) = (S)-lactate(out) + H(+)(out)</text>
        <dbReference type="Rhea" id="RHEA:29415"/>
        <dbReference type="ChEBI" id="CHEBI:15378"/>
        <dbReference type="ChEBI" id="CHEBI:16651"/>
    </reaction>
</comment>
<evidence type="ECO:0000256" key="7">
    <source>
        <dbReference type="ARBA" id="ARBA00047693"/>
    </source>
</evidence>
<dbReference type="GO" id="GO:0015499">
    <property type="term" value="F:formate transmembrane transporter activity"/>
    <property type="evidence" value="ECO:0007669"/>
    <property type="project" value="TreeGrafter"/>
</dbReference>
<comment type="catalytic activity">
    <reaction evidence="9">
        <text>acetate(out) + H(+)(out) = acetate(in) + H(+)(in)</text>
        <dbReference type="Rhea" id="RHEA:71803"/>
        <dbReference type="ChEBI" id="CHEBI:15378"/>
        <dbReference type="ChEBI" id="CHEBI:30089"/>
    </reaction>
</comment>
<dbReference type="Proteomes" id="UP000702964">
    <property type="component" value="Unassembled WGS sequence"/>
</dbReference>
<keyword evidence="3 11" id="KW-0812">Transmembrane</keyword>
<keyword evidence="4 11" id="KW-1133">Transmembrane helix</keyword>
<dbReference type="InterPro" id="IPR000292">
    <property type="entry name" value="For/NO2_transpt"/>
</dbReference>
<feature type="transmembrane region" description="Helical" evidence="11">
    <location>
        <begin position="148"/>
        <end position="167"/>
    </location>
</feature>
<evidence type="ECO:0000256" key="5">
    <source>
        <dbReference type="ARBA" id="ARBA00023136"/>
    </source>
</evidence>
<evidence type="ECO:0000256" key="10">
    <source>
        <dbReference type="ARBA" id="ARBA00049660"/>
    </source>
</evidence>
<comment type="catalytic activity">
    <reaction evidence="7">
        <text>pyruvate(out) + H(+)(out) = pyruvate(in) + H(+)(in)</text>
        <dbReference type="Rhea" id="RHEA:64720"/>
        <dbReference type="ChEBI" id="CHEBI:15361"/>
        <dbReference type="ChEBI" id="CHEBI:15378"/>
    </reaction>
</comment>
<evidence type="ECO:0000313" key="13">
    <source>
        <dbReference type="Proteomes" id="UP000702964"/>
    </source>
</evidence>
<dbReference type="PROSITE" id="PS01005">
    <property type="entry name" value="FORMATE_NITRITE_TP_1"/>
    <property type="match status" value="1"/>
</dbReference>
<feature type="transmembrane region" description="Helical" evidence="11">
    <location>
        <begin position="97"/>
        <end position="114"/>
    </location>
</feature>
<keyword evidence="5 11" id="KW-0472">Membrane</keyword>
<evidence type="ECO:0000256" key="6">
    <source>
        <dbReference type="ARBA" id="ARBA00034245"/>
    </source>
</evidence>
<dbReference type="GO" id="GO:0005886">
    <property type="term" value="C:plasma membrane"/>
    <property type="evidence" value="ECO:0007669"/>
    <property type="project" value="TreeGrafter"/>
</dbReference>
<dbReference type="InterPro" id="IPR024002">
    <property type="entry name" value="For/NO2_transpt_CS"/>
</dbReference>
<reference evidence="12" key="1">
    <citation type="journal article" date="2015" name="Genom Data">
        <title>Draft genome sequences of Phytophthora kernoviae and Phytophthora ramorum lineage EU2 from Scotland.</title>
        <authorList>
            <person name="Sambles C."/>
            <person name="Schlenzig A."/>
            <person name="O'Neill P."/>
            <person name="Grant M."/>
            <person name="Studholme D.J."/>
        </authorList>
    </citation>
    <scope>NUCLEOTIDE SEQUENCE</scope>
    <source>
        <strain evidence="12">00238/432</strain>
    </source>
</reference>
<proteinExistence type="inferred from homology"/>
<comment type="subunit">
    <text evidence="2">Homopentamer.</text>
</comment>